<evidence type="ECO:0000313" key="2">
    <source>
        <dbReference type="EMBL" id="CEM13632.1"/>
    </source>
</evidence>
<protein>
    <submittedName>
        <fullName evidence="2">Uncharacterized protein</fullName>
    </submittedName>
</protein>
<gene>
    <name evidence="2" type="ORF">Cvel_3379</name>
</gene>
<sequence length="145" mass="16164">MISRARASGEPLDLDVRTASGETPVTVLKRWGVNDHLTGDPLKRELLLIEEGADMDEWSESLQFGDVEKRLTFLDRQSRGDADMKAHIKARLLKRKECIQSALQKPPLLQIPNPQQTTMAEDRGTKRPFESCSSSVPCYNPGSSA</sequence>
<accession>A0A0G4FIW3</accession>
<reference evidence="2" key="1">
    <citation type="submission" date="2014-11" db="EMBL/GenBank/DDBJ databases">
        <authorList>
            <person name="Otto D Thomas"/>
            <person name="Naeem Raeece"/>
        </authorList>
    </citation>
    <scope>NUCLEOTIDE SEQUENCE</scope>
</reference>
<proteinExistence type="predicted"/>
<dbReference type="VEuPathDB" id="CryptoDB:Cvel_3379"/>
<feature type="compositionally biased region" description="Basic and acidic residues" evidence="1">
    <location>
        <begin position="120"/>
        <end position="129"/>
    </location>
</feature>
<name>A0A0G4FIW3_9ALVE</name>
<organism evidence="2">
    <name type="scientific">Chromera velia CCMP2878</name>
    <dbReference type="NCBI Taxonomy" id="1169474"/>
    <lineage>
        <taxon>Eukaryota</taxon>
        <taxon>Sar</taxon>
        <taxon>Alveolata</taxon>
        <taxon>Colpodellida</taxon>
        <taxon>Chromeraceae</taxon>
        <taxon>Chromera</taxon>
    </lineage>
</organism>
<feature type="region of interest" description="Disordered" evidence="1">
    <location>
        <begin position="104"/>
        <end position="145"/>
    </location>
</feature>
<evidence type="ECO:0000256" key="1">
    <source>
        <dbReference type="SAM" id="MobiDB-lite"/>
    </source>
</evidence>
<dbReference type="EMBL" id="CDMZ01000407">
    <property type="protein sequence ID" value="CEM13632.1"/>
    <property type="molecule type" value="Genomic_DNA"/>
</dbReference>
<feature type="compositionally biased region" description="Polar residues" evidence="1">
    <location>
        <begin position="131"/>
        <end position="145"/>
    </location>
</feature>
<dbReference type="AlphaFoldDB" id="A0A0G4FIW3"/>